<evidence type="ECO:0000313" key="1">
    <source>
        <dbReference type="EMBL" id="OHF02479.1"/>
    </source>
</evidence>
<keyword evidence="2" id="KW-1185">Reference proteome</keyword>
<protein>
    <submittedName>
        <fullName evidence="1">Uncharacterized protein</fullName>
    </submittedName>
</protein>
<dbReference type="PROSITE" id="PS51257">
    <property type="entry name" value="PROKAR_LIPOPROTEIN"/>
    <property type="match status" value="1"/>
</dbReference>
<dbReference type="GeneID" id="34555335"/>
<proteinExistence type="predicted"/>
<dbReference type="AlphaFoldDB" id="A0A1G4BLZ1"/>
<gene>
    <name evidence="1" type="ORF">CORC01_02174</name>
</gene>
<dbReference type="RefSeq" id="XP_022479619.1">
    <property type="nucleotide sequence ID" value="XM_022613825.1"/>
</dbReference>
<dbReference type="Proteomes" id="UP000176998">
    <property type="component" value="Unassembled WGS sequence"/>
</dbReference>
<name>A0A1G4BLZ1_9PEZI</name>
<reference evidence="1 2" key="1">
    <citation type="submission" date="2016-09" db="EMBL/GenBank/DDBJ databases">
        <authorList>
            <person name="Capua I."/>
            <person name="De Benedictis P."/>
            <person name="Joannis T."/>
            <person name="Lombin L.H."/>
            <person name="Cattoli G."/>
        </authorList>
    </citation>
    <scope>NUCLEOTIDE SEQUENCE [LARGE SCALE GENOMIC DNA]</scope>
    <source>
        <strain evidence="1 2">IMI 309357</strain>
    </source>
</reference>
<evidence type="ECO:0000313" key="2">
    <source>
        <dbReference type="Proteomes" id="UP000176998"/>
    </source>
</evidence>
<dbReference type="OrthoDB" id="10532660at2759"/>
<organism evidence="1 2">
    <name type="scientific">Colletotrichum orchidophilum</name>
    <dbReference type="NCBI Taxonomy" id="1209926"/>
    <lineage>
        <taxon>Eukaryota</taxon>
        <taxon>Fungi</taxon>
        <taxon>Dikarya</taxon>
        <taxon>Ascomycota</taxon>
        <taxon>Pezizomycotina</taxon>
        <taxon>Sordariomycetes</taxon>
        <taxon>Hypocreomycetidae</taxon>
        <taxon>Glomerellales</taxon>
        <taxon>Glomerellaceae</taxon>
        <taxon>Colletotrichum</taxon>
    </lineage>
</organism>
<accession>A0A1G4BLZ1</accession>
<comment type="caution">
    <text evidence="1">The sequence shown here is derived from an EMBL/GenBank/DDBJ whole genome shotgun (WGS) entry which is preliminary data.</text>
</comment>
<sequence length="155" mass="17474">MFGNTLRGPLQAPAIRRLFSSTGWPSLLCSCFALTALCGTSRTLPGHRDPLCSFRGQTTQTSRCPRMLQQMQNRPDQPNQANSLFLRPQRHQIRPWLLRRAQPPATTWSAGVRRDSRRGCYWSGAVDLAPSRQTVSYPHYIRGGQLSAIIPRPCQ</sequence>
<dbReference type="EMBL" id="MJBS01000012">
    <property type="protein sequence ID" value="OHF02479.1"/>
    <property type="molecule type" value="Genomic_DNA"/>
</dbReference>